<comment type="caution">
    <text evidence="1">The sequence shown here is derived from an EMBL/GenBank/DDBJ whole genome shotgun (WGS) entry which is preliminary data.</text>
</comment>
<name>A0ABU6Q7W1_9FABA</name>
<protein>
    <submittedName>
        <fullName evidence="1">Uncharacterized protein</fullName>
    </submittedName>
</protein>
<proteinExistence type="predicted"/>
<accession>A0ABU6Q7W1</accession>
<dbReference type="EMBL" id="JASCZI010000043">
    <property type="protein sequence ID" value="MED6107622.1"/>
    <property type="molecule type" value="Genomic_DNA"/>
</dbReference>
<sequence>MGNPYKDKFWVLLWLQMEQYFSESAFGTPKNHIDNVGNKVRMDTGLALATEHVNELKKEVADLAKADWEGRRVGSNNNT</sequence>
<keyword evidence="2" id="KW-1185">Reference proteome</keyword>
<organism evidence="1 2">
    <name type="scientific">Stylosanthes scabra</name>
    <dbReference type="NCBI Taxonomy" id="79078"/>
    <lineage>
        <taxon>Eukaryota</taxon>
        <taxon>Viridiplantae</taxon>
        <taxon>Streptophyta</taxon>
        <taxon>Embryophyta</taxon>
        <taxon>Tracheophyta</taxon>
        <taxon>Spermatophyta</taxon>
        <taxon>Magnoliopsida</taxon>
        <taxon>eudicotyledons</taxon>
        <taxon>Gunneridae</taxon>
        <taxon>Pentapetalae</taxon>
        <taxon>rosids</taxon>
        <taxon>fabids</taxon>
        <taxon>Fabales</taxon>
        <taxon>Fabaceae</taxon>
        <taxon>Papilionoideae</taxon>
        <taxon>50 kb inversion clade</taxon>
        <taxon>dalbergioids sensu lato</taxon>
        <taxon>Dalbergieae</taxon>
        <taxon>Pterocarpus clade</taxon>
        <taxon>Stylosanthes</taxon>
    </lineage>
</organism>
<dbReference type="Proteomes" id="UP001341840">
    <property type="component" value="Unassembled WGS sequence"/>
</dbReference>
<evidence type="ECO:0000313" key="1">
    <source>
        <dbReference type="EMBL" id="MED6107622.1"/>
    </source>
</evidence>
<reference evidence="1 2" key="1">
    <citation type="journal article" date="2023" name="Plants (Basel)">
        <title>Bridging the Gap: Combining Genomics and Transcriptomics Approaches to Understand Stylosanthes scabra, an Orphan Legume from the Brazilian Caatinga.</title>
        <authorList>
            <person name="Ferreira-Neto J.R.C."/>
            <person name="da Silva M.D."/>
            <person name="Binneck E."/>
            <person name="de Melo N.F."/>
            <person name="da Silva R.H."/>
            <person name="de Melo A.L.T.M."/>
            <person name="Pandolfi V."/>
            <person name="Bustamante F.O."/>
            <person name="Brasileiro-Vidal A.C."/>
            <person name="Benko-Iseppon A.M."/>
        </authorList>
    </citation>
    <scope>NUCLEOTIDE SEQUENCE [LARGE SCALE GENOMIC DNA]</scope>
    <source>
        <tissue evidence="1">Leaves</tissue>
    </source>
</reference>
<gene>
    <name evidence="1" type="ORF">PIB30_015582</name>
</gene>
<evidence type="ECO:0000313" key="2">
    <source>
        <dbReference type="Proteomes" id="UP001341840"/>
    </source>
</evidence>